<gene>
    <name evidence="2" type="ORF">EV675_2076</name>
</gene>
<keyword evidence="3" id="KW-1185">Reference proteome</keyword>
<keyword evidence="1" id="KW-0175">Coiled coil</keyword>
<dbReference type="RefSeq" id="WP_130357168.1">
    <property type="nucleotide sequence ID" value="NZ_SGXC01000001.1"/>
</dbReference>
<dbReference type="OrthoDB" id="9134338at2"/>
<protein>
    <submittedName>
        <fullName evidence="2">Uncharacterized protein</fullName>
    </submittedName>
</protein>
<sequence>MSGRIQITQGPTLANPDAIQDERELRAELDRLNETCLQATALLHEMTVIARRQADLISGLIDMYESGDATGLSRQLRHLAGHRLQQLQIGKPVAH</sequence>
<evidence type="ECO:0000313" key="3">
    <source>
        <dbReference type="Proteomes" id="UP000292445"/>
    </source>
</evidence>
<evidence type="ECO:0000313" key="2">
    <source>
        <dbReference type="EMBL" id="RZS86042.1"/>
    </source>
</evidence>
<feature type="coiled-coil region" evidence="1">
    <location>
        <begin position="15"/>
        <end position="42"/>
    </location>
</feature>
<name>A0A4Q7NM15_9BURK</name>
<reference evidence="2 3" key="1">
    <citation type="submission" date="2019-02" db="EMBL/GenBank/DDBJ databases">
        <title>Genomic Encyclopedia of Type Strains, Phase IV (KMG-IV): sequencing the most valuable type-strain genomes for metagenomic binning, comparative biology and taxonomic classification.</title>
        <authorList>
            <person name="Goeker M."/>
        </authorList>
    </citation>
    <scope>NUCLEOTIDE SEQUENCE [LARGE SCALE GENOMIC DNA]</scope>
    <source>
        <strain evidence="2 3">K24</strain>
    </source>
</reference>
<dbReference type="EMBL" id="SGXC01000001">
    <property type="protein sequence ID" value="RZS86042.1"/>
    <property type="molecule type" value="Genomic_DNA"/>
</dbReference>
<proteinExistence type="predicted"/>
<evidence type="ECO:0000256" key="1">
    <source>
        <dbReference type="SAM" id="Coils"/>
    </source>
</evidence>
<accession>A0A4Q7NM15</accession>
<comment type="caution">
    <text evidence="2">The sequence shown here is derived from an EMBL/GenBank/DDBJ whole genome shotgun (WGS) entry which is preliminary data.</text>
</comment>
<dbReference type="AlphaFoldDB" id="A0A4Q7NM15"/>
<organism evidence="2 3">
    <name type="scientific">Pigmentiphaga kullae</name>
    <dbReference type="NCBI Taxonomy" id="151784"/>
    <lineage>
        <taxon>Bacteria</taxon>
        <taxon>Pseudomonadati</taxon>
        <taxon>Pseudomonadota</taxon>
        <taxon>Betaproteobacteria</taxon>
        <taxon>Burkholderiales</taxon>
        <taxon>Alcaligenaceae</taxon>
        <taxon>Pigmentiphaga</taxon>
    </lineage>
</organism>
<dbReference type="Proteomes" id="UP000292445">
    <property type="component" value="Unassembled WGS sequence"/>
</dbReference>